<protein>
    <recommendedName>
        <fullName evidence="17">Not3-domain-containing protein</fullName>
    </recommendedName>
</protein>
<dbReference type="Pfam" id="PF04065">
    <property type="entry name" value="Not3"/>
    <property type="match status" value="1"/>
</dbReference>
<keyword evidence="16" id="KW-1185">Reference proteome</keyword>
<dbReference type="Proteomes" id="UP001491310">
    <property type="component" value="Unassembled WGS sequence"/>
</dbReference>
<accession>A0ABR2YFK4</accession>
<dbReference type="InterPro" id="IPR012270">
    <property type="entry name" value="CCR4-NOT_su3/5"/>
</dbReference>
<dbReference type="Gene3D" id="2.30.30.1020">
    <property type="entry name" value="CCR4-NOT complex subunit 2/3/5, C-terminal domain"/>
    <property type="match status" value="1"/>
</dbReference>
<gene>
    <name evidence="15" type="ORF">WJX75_005294</name>
</gene>
<evidence type="ECO:0000256" key="6">
    <source>
        <dbReference type="ARBA" id="ARBA00022553"/>
    </source>
</evidence>
<feature type="compositionally biased region" description="Low complexity" evidence="12">
    <location>
        <begin position="332"/>
        <end position="351"/>
    </location>
</feature>
<dbReference type="InterPro" id="IPR007282">
    <property type="entry name" value="NOT2/3/5_C"/>
</dbReference>
<evidence type="ECO:0000256" key="11">
    <source>
        <dbReference type="SAM" id="Coils"/>
    </source>
</evidence>
<evidence type="ECO:0000256" key="8">
    <source>
        <dbReference type="ARBA" id="ARBA00023163"/>
    </source>
</evidence>
<evidence type="ECO:0000256" key="3">
    <source>
        <dbReference type="ARBA" id="ARBA00007682"/>
    </source>
</evidence>
<dbReference type="PIRSF" id="PIRSF005290">
    <property type="entry name" value="NOT_su_3_5"/>
    <property type="match status" value="1"/>
</dbReference>
<keyword evidence="7 10" id="KW-0805">Transcription regulation</keyword>
<feature type="region of interest" description="Disordered" evidence="12">
    <location>
        <begin position="237"/>
        <end position="449"/>
    </location>
</feature>
<feature type="domain" description="CCR4-Not complex component Not N-terminal" evidence="13">
    <location>
        <begin position="4"/>
        <end position="228"/>
    </location>
</feature>
<feature type="compositionally biased region" description="Low complexity" evidence="12">
    <location>
        <begin position="276"/>
        <end position="288"/>
    </location>
</feature>
<feature type="coiled-coil region" evidence="11">
    <location>
        <begin position="41"/>
        <end position="97"/>
    </location>
</feature>
<name>A0ABR2YFK4_9CHLO</name>
<comment type="similarity">
    <text evidence="3 10">Belongs to the CNOT2/3/5 family.</text>
</comment>
<evidence type="ECO:0000313" key="15">
    <source>
        <dbReference type="EMBL" id="KAK9904138.1"/>
    </source>
</evidence>
<keyword evidence="9 10" id="KW-0539">Nucleus</keyword>
<keyword evidence="8 10" id="KW-0804">Transcription</keyword>
<evidence type="ECO:0000256" key="12">
    <source>
        <dbReference type="SAM" id="MobiDB-lite"/>
    </source>
</evidence>
<evidence type="ECO:0000256" key="5">
    <source>
        <dbReference type="ARBA" id="ARBA00022491"/>
    </source>
</evidence>
<evidence type="ECO:0000256" key="9">
    <source>
        <dbReference type="ARBA" id="ARBA00023242"/>
    </source>
</evidence>
<evidence type="ECO:0000256" key="4">
    <source>
        <dbReference type="ARBA" id="ARBA00022490"/>
    </source>
</evidence>
<dbReference type="InterPro" id="IPR007207">
    <property type="entry name" value="Not_N"/>
</dbReference>
<evidence type="ECO:0000256" key="2">
    <source>
        <dbReference type="ARBA" id="ARBA00004496"/>
    </source>
</evidence>
<dbReference type="InterPro" id="IPR038635">
    <property type="entry name" value="CCR4-NOT_su2/3/5_C_sf"/>
</dbReference>
<feature type="domain" description="NOT2/NOT3/NOT5 C-terminal" evidence="14">
    <location>
        <begin position="553"/>
        <end position="677"/>
    </location>
</feature>
<evidence type="ECO:0000259" key="13">
    <source>
        <dbReference type="Pfam" id="PF04065"/>
    </source>
</evidence>
<proteinExistence type="inferred from homology"/>
<keyword evidence="4 10" id="KW-0963">Cytoplasm</keyword>
<keyword evidence="6" id="KW-0597">Phosphoprotein</keyword>
<comment type="caution">
    <text evidence="15">The sequence shown here is derived from an EMBL/GenBank/DDBJ whole genome shotgun (WGS) entry which is preliminary data.</text>
</comment>
<keyword evidence="5 10" id="KW-0678">Repressor</keyword>
<dbReference type="EMBL" id="JALJOT010000013">
    <property type="protein sequence ID" value="KAK9904138.1"/>
    <property type="molecule type" value="Genomic_DNA"/>
</dbReference>
<organism evidence="15 16">
    <name type="scientific">Coccomyxa subellipsoidea</name>
    <dbReference type="NCBI Taxonomy" id="248742"/>
    <lineage>
        <taxon>Eukaryota</taxon>
        <taxon>Viridiplantae</taxon>
        <taxon>Chlorophyta</taxon>
        <taxon>core chlorophytes</taxon>
        <taxon>Trebouxiophyceae</taxon>
        <taxon>Trebouxiophyceae incertae sedis</taxon>
        <taxon>Coccomyxaceae</taxon>
        <taxon>Coccomyxa</taxon>
    </lineage>
</organism>
<evidence type="ECO:0000256" key="7">
    <source>
        <dbReference type="ARBA" id="ARBA00023015"/>
    </source>
</evidence>
<comment type="subcellular location">
    <subcellularLocation>
        <location evidence="2 10">Cytoplasm</location>
    </subcellularLocation>
    <subcellularLocation>
        <location evidence="1 10">Nucleus</location>
    </subcellularLocation>
</comment>
<evidence type="ECO:0000313" key="16">
    <source>
        <dbReference type="Proteomes" id="UP001491310"/>
    </source>
</evidence>
<evidence type="ECO:0000256" key="1">
    <source>
        <dbReference type="ARBA" id="ARBA00004123"/>
    </source>
</evidence>
<dbReference type="InterPro" id="IPR040168">
    <property type="entry name" value="Not2/3/5"/>
</dbReference>
<evidence type="ECO:0000259" key="14">
    <source>
        <dbReference type="Pfam" id="PF04153"/>
    </source>
</evidence>
<reference evidence="15 16" key="1">
    <citation type="journal article" date="2024" name="Nat. Commun.">
        <title>Phylogenomics reveals the evolutionary origins of lichenization in chlorophyte algae.</title>
        <authorList>
            <person name="Puginier C."/>
            <person name="Libourel C."/>
            <person name="Otte J."/>
            <person name="Skaloud P."/>
            <person name="Haon M."/>
            <person name="Grisel S."/>
            <person name="Petersen M."/>
            <person name="Berrin J.G."/>
            <person name="Delaux P.M."/>
            <person name="Dal Grande F."/>
            <person name="Keller J."/>
        </authorList>
    </citation>
    <scope>NUCLEOTIDE SEQUENCE [LARGE SCALE GENOMIC DNA]</scope>
    <source>
        <strain evidence="15 16">SAG 216-7</strain>
    </source>
</reference>
<feature type="compositionally biased region" description="Basic and acidic residues" evidence="12">
    <location>
        <begin position="249"/>
        <end position="275"/>
    </location>
</feature>
<sequence>MGANRKLQQEIDRTLKKVAEGIEVFDQIWEKVYDADNPPQKEKYEGDLKKEIKKLQRFRDQIKTWISGTDIKDKSDLIEARKKVERQMERFKVCEKEMKVKAFSKEGLGQATKLDPKEKAKNEMREWINETVDRLMAENETFDAEMESLANNNKKKNKLPPRHSHLEESIVRHKAHVTRLEQMLRLLDNEALEPDDMTDIKDMVDDYMERNQESFEEFSDPDQVYYEILEQLDGLEAQLPPTMAVTHVKAKDPKEKEKEKEKEREREKQLERERAAAQAAKQQLAAQAGIKLEEPEASPDKPAALPRKAADPGPPAKPPKEPVTPTGRTAIPVPAKADTPAAASNAPSTPVRAQTAFSSGPTSPMAPRLDHVTGSSRHTSLDTREEATTPLAPPPPPPPPAAPAASWAFPGDSDAFPQLGQAPLQQEQQRRAAAQRGPQAAGTPQASLPDKGALPAAIAAANQKLLFANAVAGRPAEAGVQPDDAQQGMMAGKDEGKMAAALLPPGQVGELLGGQAGRAAPAVLGPMASPQDTLKLLTACSDRCKPQLTDSQWQSVPQRLRQFPGGIPASYPTERVPIVQHPALFERLDTEALFFAFYYQPGSYQQYLAARELKRQSWRYHKQHAAWFQRHEEPKTATEEYEQGTYVYFDYNIVHDDQQVGWCYRLKQDFMFKYDALEDELRID</sequence>
<feature type="compositionally biased region" description="Low complexity" evidence="12">
    <location>
        <begin position="418"/>
        <end position="446"/>
    </location>
</feature>
<dbReference type="Pfam" id="PF04153">
    <property type="entry name" value="NOT2_3_5_C"/>
    <property type="match status" value="1"/>
</dbReference>
<feature type="compositionally biased region" description="Pro residues" evidence="12">
    <location>
        <begin position="391"/>
        <end position="402"/>
    </location>
</feature>
<evidence type="ECO:0000256" key="10">
    <source>
        <dbReference type="PIRNR" id="PIRNR005290"/>
    </source>
</evidence>
<dbReference type="PANTHER" id="PTHR23326">
    <property type="entry name" value="CCR4 NOT-RELATED"/>
    <property type="match status" value="1"/>
</dbReference>
<evidence type="ECO:0008006" key="17">
    <source>
        <dbReference type="Google" id="ProtNLM"/>
    </source>
</evidence>
<keyword evidence="11" id="KW-0175">Coiled coil</keyword>